<dbReference type="OrthoDB" id="3366546at2759"/>
<sequence>MDSKEYLISYGWKEGEAFREGGLKRPILVKHKRDKKGLGNAPGGNDGEAWWERLFDGHLKNLDVSTDSNNGSIKFTQNEAVATAVSKSSSPLYRWFVKGEGLKGTITNLGKKEEASFVVSSASSSKGKKRRRRDEDDNKVKRKKLKKDKKTSNDSESKKKKKKKSKKESKKGKKSKHSSDEGDKSKHKKSKKSKKHKKEESSARRDRKEHI</sequence>
<dbReference type="AlphaFoldDB" id="A0A6C1DXI5"/>
<feature type="compositionally biased region" description="Low complexity" evidence="1">
    <location>
        <begin position="116"/>
        <end position="125"/>
    </location>
</feature>
<organism evidence="2 3">
    <name type="scientific">Saccharomyces pastorianus</name>
    <name type="common">Lager yeast</name>
    <name type="synonym">Saccharomyces cerevisiae x Saccharomyces eubayanus</name>
    <dbReference type="NCBI Taxonomy" id="27292"/>
    <lineage>
        <taxon>Eukaryota</taxon>
        <taxon>Fungi</taxon>
        <taxon>Dikarya</taxon>
        <taxon>Ascomycota</taxon>
        <taxon>Saccharomycotina</taxon>
        <taxon>Saccharomycetes</taxon>
        <taxon>Saccharomycetales</taxon>
        <taxon>Saccharomycetaceae</taxon>
        <taxon>Saccharomyces</taxon>
    </lineage>
</organism>
<feature type="region of interest" description="Disordered" evidence="1">
    <location>
        <begin position="115"/>
        <end position="211"/>
    </location>
</feature>
<reference evidence="2 3" key="1">
    <citation type="journal article" date="2019" name="BMC Genomics">
        <title>Chromosome level assembly and comparative genome analysis confirm lager-brewing yeasts originated from a single hybridization.</title>
        <authorList>
            <person name="Salazar A.N."/>
            <person name="Gorter de Vries A.R."/>
            <person name="van den Broek M."/>
            <person name="Brouwers N."/>
            <person name="de la Torre Cortes P."/>
            <person name="Kuijpers N.G.A."/>
            <person name="Daran J.G."/>
            <person name="Abeel T."/>
        </authorList>
    </citation>
    <scope>NUCLEOTIDE SEQUENCE [LARGE SCALE GENOMIC DNA]</scope>
    <source>
        <strain evidence="2 3">CBS 1483</strain>
    </source>
</reference>
<keyword evidence="3" id="KW-1185">Reference proteome</keyword>
<feature type="compositionally biased region" description="Basic residues" evidence="1">
    <location>
        <begin position="185"/>
        <end position="197"/>
    </location>
</feature>
<feature type="compositionally biased region" description="Basic residues" evidence="1">
    <location>
        <begin position="140"/>
        <end position="149"/>
    </location>
</feature>
<evidence type="ECO:0008006" key="4">
    <source>
        <dbReference type="Google" id="ProtNLM"/>
    </source>
</evidence>
<evidence type="ECO:0000256" key="1">
    <source>
        <dbReference type="SAM" id="MobiDB-lite"/>
    </source>
</evidence>
<gene>
    <name evidence="2" type="ORF">GRS66_004173</name>
</gene>
<protein>
    <recommendedName>
        <fullName evidence="4">Tma23p</fullName>
    </recommendedName>
</protein>
<evidence type="ECO:0000313" key="2">
    <source>
        <dbReference type="EMBL" id="QID81778.1"/>
    </source>
</evidence>
<dbReference type="Proteomes" id="UP000501346">
    <property type="component" value="Chromosome ScXIII"/>
</dbReference>
<dbReference type="PANTHER" id="PTHR23149:SF26">
    <property type="entry name" value="PROTEIN TMA23"/>
    <property type="match status" value="1"/>
</dbReference>
<evidence type="ECO:0000313" key="3">
    <source>
        <dbReference type="Proteomes" id="UP000501346"/>
    </source>
</evidence>
<dbReference type="PANTHER" id="PTHR23149">
    <property type="entry name" value="G PATCH DOMAIN CONTAINING PROTEIN"/>
    <property type="match status" value="1"/>
</dbReference>
<name>A0A6C1DXI5_SACPS</name>
<accession>A0A6C1DXI5</accession>
<dbReference type="EMBL" id="CP048994">
    <property type="protein sequence ID" value="QID81778.1"/>
    <property type="molecule type" value="Genomic_DNA"/>
</dbReference>
<dbReference type="InterPro" id="IPR050656">
    <property type="entry name" value="PINX1"/>
</dbReference>
<feature type="compositionally biased region" description="Basic and acidic residues" evidence="1">
    <location>
        <begin position="198"/>
        <end position="211"/>
    </location>
</feature>
<proteinExistence type="predicted"/>
<feature type="compositionally biased region" description="Basic residues" evidence="1">
    <location>
        <begin position="158"/>
        <end position="176"/>
    </location>
</feature>